<keyword evidence="3" id="KW-1185">Reference proteome</keyword>
<dbReference type="Proteomes" id="UP001066276">
    <property type="component" value="Chromosome 3_2"/>
</dbReference>
<gene>
    <name evidence="2" type="ORF">NDU88_006308</name>
</gene>
<evidence type="ECO:0000313" key="3">
    <source>
        <dbReference type="Proteomes" id="UP001066276"/>
    </source>
</evidence>
<name>A0AAV7TZY0_PLEWA</name>
<accession>A0AAV7TZY0</accession>
<proteinExistence type="predicted"/>
<feature type="region of interest" description="Disordered" evidence="1">
    <location>
        <begin position="32"/>
        <end position="137"/>
    </location>
</feature>
<dbReference type="EMBL" id="JANPWB010000006">
    <property type="protein sequence ID" value="KAJ1181097.1"/>
    <property type="molecule type" value="Genomic_DNA"/>
</dbReference>
<reference evidence="2" key="1">
    <citation type="journal article" date="2022" name="bioRxiv">
        <title>Sequencing and chromosome-scale assembly of the giantPleurodeles waltlgenome.</title>
        <authorList>
            <person name="Brown T."/>
            <person name="Elewa A."/>
            <person name="Iarovenko S."/>
            <person name="Subramanian E."/>
            <person name="Araus A.J."/>
            <person name="Petzold A."/>
            <person name="Susuki M."/>
            <person name="Suzuki K.-i.T."/>
            <person name="Hayashi T."/>
            <person name="Toyoda A."/>
            <person name="Oliveira C."/>
            <person name="Osipova E."/>
            <person name="Leigh N.D."/>
            <person name="Simon A."/>
            <person name="Yun M.H."/>
        </authorList>
    </citation>
    <scope>NUCLEOTIDE SEQUENCE</scope>
    <source>
        <strain evidence="2">20211129_DDA</strain>
        <tissue evidence="2">Liver</tissue>
    </source>
</reference>
<feature type="compositionally biased region" description="Basic and acidic residues" evidence="1">
    <location>
        <begin position="84"/>
        <end position="122"/>
    </location>
</feature>
<sequence>MSVVSLLARCNRAANCTFTACVCVHMPAASRQSHSPAQQPSQFLHWSGRGAQPSHRRPWSTRGTGHSPAHSRLRPHQSSSSAPQDHRDRAHAIPGERKGDRQTCSCDQEKRSKLSPHRDLRVPHKHHGGNFNQFTDHPSLPMYRQGLAGEGRYTVLQQCTSFSWHALAAMPAGGRHSIMRLRNSPGGAGALVSVQSLLEVGTLCLQLP</sequence>
<organism evidence="2 3">
    <name type="scientific">Pleurodeles waltl</name>
    <name type="common">Iberian ribbed newt</name>
    <dbReference type="NCBI Taxonomy" id="8319"/>
    <lineage>
        <taxon>Eukaryota</taxon>
        <taxon>Metazoa</taxon>
        <taxon>Chordata</taxon>
        <taxon>Craniata</taxon>
        <taxon>Vertebrata</taxon>
        <taxon>Euteleostomi</taxon>
        <taxon>Amphibia</taxon>
        <taxon>Batrachia</taxon>
        <taxon>Caudata</taxon>
        <taxon>Salamandroidea</taxon>
        <taxon>Salamandridae</taxon>
        <taxon>Pleurodelinae</taxon>
        <taxon>Pleurodeles</taxon>
    </lineage>
</organism>
<evidence type="ECO:0000313" key="2">
    <source>
        <dbReference type="EMBL" id="KAJ1181097.1"/>
    </source>
</evidence>
<evidence type="ECO:0000256" key="1">
    <source>
        <dbReference type="SAM" id="MobiDB-lite"/>
    </source>
</evidence>
<protein>
    <submittedName>
        <fullName evidence="2">Uncharacterized protein</fullName>
    </submittedName>
</protein>
<feature type="compositionally biased region" description="Polar residues" evidence="1">
    <location>
        <begin position="32"/>
        <end position="44"/>
    </location>
</feature>
<dbReference type="AlphaFoldDB" id="A0AAV7TZY0"/>
<comment type="caution">
    <text evidence="2">The sequence shown here is derived from an EMBL/GenBank/DDBJ whole genome shotgun (WGS) entry which is preliminary data.</text>
</comment>